<sequence length="454" mass="51567">MISSNLSSPNNHSNAIISQPEPSVDETANYANTNEQNLKLQDTPSSRLARNGSIKYVNEGEDEPVYYNEPSAYSSEQPLYYDQPASNQQQRGDTDEWNRTTYQTTGGYEQQPYQQQSDFGQRDSKPPSLTSSRAESRAPSRPMSRASSQQRFDQDPESSTDWKQQRSISRNDSQKSLSDNQQRQTDSIITTRIDETPSVEIRKPSVTFRNDEYESQDLQSMAEQRSSVQDDGQYQEPIYDQQSYQQQPTYQQDYTYGNNQQYDYDQSAGYATNYDPTQQYNPNSNYDYSQSQPTYQPDEYQSYVEPTTPKRSTPPKRNTPPRELSTEEVVQQRQQSREQLYGREKAESSEDASRSSSIQQRQQSRESVKETPQNSPSPSSTPSSQTISPAPSKTPSTKTSPASPTRNRGKSTSKSGAEQKDSRNSMGEASRSGRKSDTLQKQPSKTITTVRTKK</sequence>
<feature type="compositionally biased region" description="Low complexity" evidence="1">
    <location>
        <begin position="239"/>
        <end position="256"/>
    </location>
</feature>
<feature type="compositionally biased region" description="Polar residues" evidence="1">
    <location>
        <begin position="157"/>
        <end position="190"/>
    </location>
</feature>
<feature type="compositionally biased region" description="Polar residues" evidence="1">
    <location>
        <begin position="439"/>
        <end position="454"/>
    </location>
</feature>
<accession>A0A1J1IU02</accession>
<feature type="compositionally biased region" description="Low complexity" evidence="1">
    <location>
        <begin position="100"/>
        <end position="116"/>
    </location>
</feature>
<name>A0A1J1IU02_9DIPT</name>
<feature type="compositionally biased region" description="Basic and acidic residues" evidence="1">
    <location>
        <begin position="340"/>
        <end position="353"/>
    </location>
</feature>
<evidence type="ECO:0000313" key="2">
    <source>
        <dbReference type="EMBL" id="CRL03186.1"/>
    </source>
</evidence>
<feature type="compositionally biased region" description="Basic and acidic residues" evidence="1">
    <location>
        <begin position="192"/>
        <end position="203"/>
    </location>
</feature>
<feature type="compositionally biased region" description="Polar residues" evidence="1">
    <location>
        <begin position="216"/>
        <end position="232"/>
    </location>
</feature>
<dbReference type="AlphaFoldDB" id="A0A1J1IU02"/>
<feature type="compositionally biased region" description="Low complexity" evidence="1">
    <location>
        <begin position="371"/>
        <end position="405"/>
    </location>
</feature>
<feature type="region of interest" description="Disordered" evidence="1">
    <location>
        <begin position="1"/>
        <end position="454"/>
    </location>
</feature>
<feature type="compositionally biased region" description="Low complexity" evidence="1">
    <location>
        <begin position="327"/>
        <end position="339"/>
    </location>
</feature>
<reference evidence="2 3" key="1">
    <citation type="submission" date="2015-04" db="EMBL/GenBank/DDBJ databases">
        <authorList>
            <person name="Syromyatnikov M.Y."/>
            <person name="Popov V.N."/>
        </authorList>
    </citation>
    <scope>NUCLEOTIDE SEQUENCE [LARGE SCALE GENOMIC DNA]</scope>
</reference>
<evidence type="ECO:0000256" key="1">
    <source>
        <dbReference type="SAM" id="MobiDB-lite"/>
    </source>
</evidence>
<dbReference type="Proteomes" id="UP000183832">
    <property type="component" value="Unassembled WGS sequence"/>
</dbReference>
<gene>
    <name evidence="2" type="ORF">CLUMA_CG016957</name>
</gene>
<feature type="compositionally biased region" description="Polar residues" evidence="1">
    <location>
        <begin position="29"/>
        <end position="48"/>
    </location>
</feature>
<evidence type="ECO:0000313" key="3">
    <source>
        <dbReference type="Proteomes" id="UP000183832"/>
    </source>
</evidence>
<protein>
    <submittedName>
        <fullName evidence="2">CLUMA_CG016957, isoform A</fullName>
    </submittedName>
</protein>
<feature type="compositionally biased region" description="Low complexity" evidence="1">
    <location>
        <begin position="131"/>
        <end position="151"/>
    </location>
</feature>
<keyword evidence="3" id="KW-1185">Reference proteome</keyword>
<feature type="compositionally biased region" description="Low complexity" evidence="1">
    <location>
        <begin position="1"/>
        <end position="14"/>
    </location>
</feature>
<feature type="compositionally biased region" description="Polar residues" evidence="1">
    <location>
        <begin position="274"/>
        <end position="295"/>
    </location>
</feature>
<organism evidence="2 3">
    <name type="scientific">Clunio marinus</name>
    <dbReference type="NCBI Taxonomy" id="568069"/>
    <lineage>
        <taxon>Eukaryota</taxon>
        <taxon>Metazoa</taxon>
        <taxon>Ecdysozoa</taxon>
        <taxon>Arthropoda</taxon>
        <taxon>Hexapoda</taxon>
        <taxon>Insecta</taxon>
        <taxon>Pterygota</taxon>
        <taxon>Neoptera</taxon>
        <taxon>Endopterygota</taxon>
        <taxon>Diptera</taxon>
        <taxon>Nematocera</taxon>
        <taxon>Chironomoidea</taxon>
        <taxon>Chironomidae</taxon>
        <taxon>Clunio</taxon>
    </lineage>
</organism>
<dbReference type="EMBL" id="CVRI01000059">
    <property type="protein sequence ID" value="CRL03186.1"/>
    <property type="molecule type" value="Genomic_DNA"/>
</dbReference>
<proteinExistence type="predicted"/>